<keyword evidence="3" id="KW-1185">Reference proteome</keyword>
<evidence type="ECO:0000256" key="1">
    <source>
        <dbReference type="SAM" id="Phobius"/>
    </source>
</evidence>
<protein>
    <submittedName>
        <fullName evidence="2">Uncharacterized protein</fullName>
    </submittedName>
</protein>
<feature type="transmembrane region" description="Helical" evidence="1">
    <location>
        <begin position="143"/>
        <end position="163"/>
    </location>
</feature>
<proteinExistence type="predicted"/>
<dbReference type="Proteomes" id="UP001594351">
    <property type="component" value="Unassembled WGS sequence"/>
</dbReference>
<accession>A0ABV6YTI2</accession>
<feature type="transmembrane region" description="Helical" evidence="1">
    <location>
        <begin position="183"/>
        <end position="202"/>
    </location>
</feature>
<name>A0ABV6YTI2_UNCC1</name>
<feature type="transmembrane region" description="Helical" evidence="1">
    <location>
        <begin position="37"/>
        <end position="59"/>
    </location>
</feature>
<feature type="transmembrane region" description="Helical" evidence="1">
    <location>
        <begin position="7"/>
        <end position="25"/>
    </location>
</feature>
<organism evidence="2 3">
    <name type="scientific">candidate division CSSED10-310 bacterium</name>
    <dbReference type="NCBI Taxonomy" id="2855610"/>
    <lineage>
        <taxon>Bacteria</taxon>
        <taxon>Bacteria division CSSED10-310</taxon>
    </lineage>
</organism>
<gene>
    <name evidence="2" type="ORF">ACFL27_04755</name>
</gene>
<sequence length="212" mass="23637">MKKEVPLLICFAFGMFFVCSNFISWVPWKSVAERFNIWALIIISFAYVLGVGNVIRIHLGKVSDRREGYQYSLVTLGTLAIMVLFGIFVPSLMGGGYRDGSVFDWLFNFTFVPMQATMYSLLAFYIASAAFRAFRIRSFEATLLALTGVIVMLGRVAFGEILWSEYPDFVEWIMGNLQMAGKRGILIGAALGAISTGLKILLGIERSYISGE</sequence>
<dbReference type="EMBL" id="JBHPBY010000042">
    <property type="protein sequence ID" value="MFC1849502.1"/>
    <property type="molecule type" value="Genomic_DNA"/>
</dbReference>
<keyword evidence="1" id="KW-0472">Membrane</keyword>
<comment type="caution">
    <text evidence="2">The sequence shown here is derived from an EMBL/GenBank/DDBJ whole genome shotgun (WGS) entry which is preliminary data.</text>
</comment>
<feature type="transmembrane region" description="Helical" evidence="1">
    <location>
        <begin position="105"/>
        <end position="131"/>
    </location>
</feature>
<reference evidence="2 3" key="1">
    <citation type="submission" date="2024-09" db="EMBL/GenBank/DDBJ databases">
        <title>Laminarin stimulates single cell rates of sulfate reduction while oxygen inhibits transcriptomic activity in coastal marine sediment.</title>
        <authorList>
            <person name="Lindsay M."/>
            <person name="Orcutt B."/>
            <person name="Emerson D."/>
            <person name="Stepanauskas R."/>
            <person name="D'Angelo T."/>
        </authorList>
    </citation>
    <scope>NUCLEOTIDE SEQUENCE [LARGE SCALE GENOMIC DNA]</scope>
    <source>
        <strain evidence="2">SAG AM-311-K15</strain>
    </source>
</reference>
<keyword evidence="1" id="KW-0812">Transmembrane</keyword>
<feature type="transmembrane region" description="Helical" evidence="1">
    <location>
        <begin position="71"/>
        <end position="93"/>
    </location>
</feature>
<evidence type="ECO:0000313" key="2">
    <source>
        <dbReference type="EMBL" id="MFC1849502.1"/>
    </source>
</evidence>
<keyword evidence="1" id="KW-1133">Transmembrane helix</keyword>
<evidence type="ECO:0000313" key="3">
    <source>
        <dbReference type="Proteomes" id="UP001594351"/>
    </source>
</evidence>